<dbReference type="InterPro" id="IPR051619">
    <property type="entry name" value="TypeII_TA_RNase_PINc/VapC"/>
</dbReference>
<protein>
    <submittedName>
        <fullName evidence="3">Nucleic acid-binding protein</fullName>
    </submittedName>
</protein>
<reference evidence="3 4" key="1">
    <citation type="submission" date="2024-06" db="EMBL/GenBank/DDBJ databases">
        <title>Genomic Encyclopedia of Type Strains, Phase IV (KMG-IV): sequencing the most valuable type-strain genomes for metagenomic binning, comparative biology and taxonomic classification.</title>
        <authorList>
            <person name="Goeker M."/>
        </authorList>
    </citation>
    <scope>NUCLEOTIDE SEQUENCE [LARGE SCALE GENOMIC DNA]</scope>
    <source>
        <strain evidence="3 4">DSM 27865</strain>
    </source>
</reference>
<dbReference type="InterPro" id="IPR002716">
    <property type="entry name" value="PIN_dom"/>
</dbReference>
<proteinExistence type="predicted"/>
<keyword evidence="1" id="KW-0460">Magnesium</keyword>
<dbReference type="SUPFAM" id="SSF88723">
    <property type="entry name" value="PIN domain-like"/>
    <property type="match status" value="1"/>
</dbReference>
<dbReference type="Gene3D" id="3.40.50.1010">
    <property type="entry name" value="5'-nuclease"/>
    <property type="match status" value="1"/>
</dbReference>
<dbReference type="InterPro" id="IPR044153">
    <property type="entry name" value="PIN_Pae0151-like"/>
</dbReference>
<evidence type="ECO:0000313" key="3">
    <source>
        <dbReference type="EMBL" id="MET3794712.1"/>
    </source>
</evidence>
<dbReference type="CDD" id="cd09873">
    <property type="entry name" value="PIN_Pae0151-like"/>
    <property type="match status" value="1"/>
</dbReference>
<dbReference type="EMBL" id="JBEPML010000028">
    <property type="protein sequence ID" value="MET3794712.1"/>
    <property type="molecule type" value="Genomic_DNA"/>
</dbReference>
<evidence type="ECO:0000259" key="2">
    <source>
        <dbReference type="Pfam" id="PF01850"/>
    </source>
</evidence>
<comment type="caution">
    <text evidence="3">The sequence shown here is derived from an EMBL/GenBank/DDBJ whole genome shotgun (WGS) entry which is preliminary data.</text>
</comment>
<dbReference type="PANTHER" id="PTHR35901">
    <property type="entry name" value="RIBONUCLEASE VAPC3"/>
    <property type="match status" value="1"/>
</dbReference>
<sequence>MTETIIIDASIAIKWVVEEEGTPFALGLRRDYRFAAPELLTVECANILWRKVQRSELNHEEAKLAAKLLEQSDIELFGMRGLLATATVLAVDIDHPAYDCIYVSLAAARNWRFVTADERLIRVLNQKASPEVANLCVTLEQLASGSH</sequence>
<accession>A0ABV2N7B6</accession>
<dbReference type="PANTHER" id="PTHR35901:SF1">
    <property type="entry name" value="EXONUCLEASE VAPC9"/>
    <property type="match status" value="1"/>
</dbReference>
<keyword evidence="4" id="KW-1185">Reference proteome</keyword>
<name>A0ABV2N7B6_9HYPH</name>
<dbReference type="InterPro" id="IPR029060">
    <property type="entry name" value="PIN-like_dom_sf"/>
</dbReference>
<evidence type="ECO:0000313" key="4">
    <source>
        <dbReference type="Proteomes" id="UP001549076"/>
    </source>
</evidence>
<dbReference type="RefSeq" id="WP_354199623.1">
    <property type="nucleotide sequence ID" value="NZ_JBEPML010000028.1"/>
</dbReference>
<evidence type="ECO:0000256" key="1">
    <source>
        <dbReference type="ARBA" id="ARBA00022842"/>
    </source>
</evidence>
<dbReference type="Pfam" id="PF01850">
    <property type="entry name" value="PIN"/>
    <property type="match status" value="1"/>
</dbReference>
<dbReference type="Proteomes" id="UP001549076">
    <property type="component" value="Unassembled WGS sequence"/>
</dbReference>
<feature type="domain" description="PIN" evidence="2">
    <location>
        <begin position="5"/>
        <end position="123"/>
    </location>
</feature>
<organism evidence="3 4">
    <name type="scientific">Aquamicrobium terrae</name>
    <dbReference type="NCBI Taxonomy" id="1324945"/>
    <lineage>
        <taxon>Bacteria</taxon>
        <taxon>Pseudomonadati</taxon>
        <taxon>Pseudomonadota</taxon>
        <taxon>Alphaproteobacteria</taxon>
        <taxon>Hyphomicrobiales</taxon>
        <taxon>Phyllobacteriaceae</taxon>
        <taxon>Aquamicrobium</taxon>
    </lineage>
</organism>
<gene>
    <name evidence="3" type="ORF">ABID37_004952</name>
</gene>